<protein>
    <submittedName>
        <fullName evidence="3">Uncharacterized protein</fullName>
    </submittedName>
</protein>
<feature type="transmembrane region" description="Helical" evidence="2">
    <location>
        <begin position="6"/>
        <end position="32"/>
    </location>
</feature>
<dbReference type="RefSeq" id="WP_209555479.1">
    <property type="nucleotide sequence ID" value="NZ_JAEDXU010000001.1"/>
</dbReference>
<gene>
    <name evidence="3" type="ORF">I6N96_00150</name>
</gene>
<organism evidence="3 4">
    <name type="scientific">Enterococcus larvae</name>
    <dbReference type="NCBI Taxonomy" id="2794352"/>
    <lineage>
        <taxon>Bacteria</taxon>
        <taxon>Bacillati</taxon>
        <taxon>Bacillota</taxon>
        <taxon>Bacilli</taxon>
        <taxon>Lactobacillales</taxon>
        <taxon>Enterococcaceae</taxon>
        <taxon>Enterococcus</taxon>
    </lineage>
</organism>
<evidence type="ECO:0000256" key="2">
    <source>
        <dbReference type="SAM" id="Phobius"/>
    </source>
</evidence>
<comment type="caution">
    <text evidence="3">The sequence shown here is derived from an EMBL/GenBank/DDBJ whole genome shotgun (WGS) entry which is preliminary data.</text>
</comment>
<feature type="transmembrane region" description="Helical" evidence="2">
    <location>
        <begin position="67"/>
        <end position="89"/>
    </location>
</feature>
<dbReference type="EMBL" id="JAEDXU010000001">
    <property type="protein sequence ID" value="MBP1044671.1"/>
    <property type="molecule type" value="Genomic_DNA"/>
</dbReference>
<evidence type="ECO:0000313" key="3">
    <source>
        <dbReference type="EMBL" id="MBP1044671.1"/>
    </source>
</evidence>
<feature type="coiled-coil region" evidence="1">
    <location>
        <begin position="42"/>
        <end position="69"/>
    </location>
</feature>
<keyword evidence="2" id="KW-1133">Transmembrane helix</keyword>
<keyword evidence="4" id="KW-1185">Reference proteome</keyword>
<accession>A0ABS4CDQ7</accession>
<proteinExistence type="predicted"/>
<evidence type="ECO:0000313" key="4">
    <source>
        <dbReference type="Proteomes" id="UP000673375"/>
    </source>
</evidence>
<name>A0ABS4CDQ7_9ENTE</name>
<keyword evidence="2" id="KW-0472">Membrane</keyword>
<sequence>MSVLDSIFIGVVVAAILFFIGTVYFLVQFAVIRRKIQKLSTRRVKNKKKKQLRKRLNQLKKKKRRSVTSFVVFLLLTMSFSGGSFYISYYQSRNLTTEDSDLVVKGYYLLRDFEEQLLKAGNQEEDEIKIQQNIRYLAATLASYGTKKASNVNSKEGQLALNRYYTSLMQIGMNTSTQTKNFFANMDLVGEFLNDADRIKEYEKAAFEYYQVDESALLEE</sequence>
<evidence type="ECO:0000256" key="1">
    <source>
        <dbReference type="SAM" id="Coils"/>
    </source>
</evidence>
<keyword evidence="2" id="KW-0812">Transmembrane</keyword>
<reference evidence="3 4" key="1">
    <citation type="submission" date="2020-12" db="EMBL/GenBank/DDBJ databases">
        <title>Vagococcus allomyrinae sp. nov. and Enterococcus lavae sp. nov., isolated from the larvae of Allomyrina dichotoma.</title>
        <authorList>
            <person name="Lee S.D."/>
        </authorList>
    </citation>
    <scope>NUCLEOTIDE SEQUENCE [LARGE SCALE GENOMIC DNA]</scope>
    <source>
        <strain evidence="3 4">BWM-S5</strain>
    </source>
</reference>
<keyword evidence="1" id="KW-0175">Coiled coil</keyword>
<dbReference type="Proteomes" id="UP000673375">
    <property type="component" value="Unassembled WGS sequence"/>
</dbReference>